<reference evidence="3" key="1">
    <citation type="journal article" date="2017" name="Genome Biol.">
        <title>Comparative genomics reveals high biological diversity and specific adaptations in the industrially and medically important fungal genus Aspergillus.</title>
        <authorList>
            <person name="de Vries R.P."/>
            <person name="Riley R."/>
            <person name="Wiebenga A."/>
            <person name="Aguilar-Osorio G."/>
            <person name="Amillis S."/>
            <person name="Uchima C.A."/>
            <person name="Anderluh G."/>
            <person name="Asadollahi M."/>
            <person name="Askin M."/>
            <person name="Barry K."/>
            <person name="Battaglia E."/>
            <person name="Bayram O."/>
            <person name="Benocci T."/>
            <person name="Braus-Stromeyer S.A."/>
            <person name="Caldana C."/>
            <person name="Canovas D."/>
            <person name="Cerqueira G.C."/>
            <person name="Chen F."/>
            <person name="Chen W."/>
            <person name="Choi C."/>
            <person name="Clum A."/>
            <person name="Dos Santos R.A."/>
            <person name="Damasio A.R."/>
            <person name="Diallinas G."/>
            <person name="Emri T."/>
            <person name="Fekete E."/>
            <person name="Flipphi M."/>
            <person name="Freyberg S."/>
            <person name="Gallo A."/>
            <person name="Gournas C."/>
            <person name="Habgood R."/>
            <person name="Hainaut M."/>
            <person name="Harispe M.L."/>
            <person name="Henrissat B."/>
            <person name="Hilden K.S."/>
            <person name="Hope R."/>
            <person name="Hossain A."/>
            <person name="Karabika E."/>
            <person name="Karaffa L."/>
            <person name="Karanyi Z."/>
            <person name="Krasevec N."/>
            <person name="Kuo A."/>
            <person name="Kusch H."/>
            <person name="LaButti K."/>
            <person name="Lagendijk E.L."/>
            <person name="Lapidus A."/>
            <person name="Levasseur A."/>
            <person name="Lindquist E."/>
            <person name="Lipzen A."/>
            <person name="Logrieco A.F."/>
            <person name="MacCabe A."/>
            <person name="Maekelae M.R."/>
            <person name="Malavazi I."/>
            <person name="Melin P."/>
            <person name="Meyer V."/>
            <person name="Mielnichuk N."/>
            <person name="Miskei M."/>
            <person name="Molnar A.P."/>
            <person name="Mule G."/>
            <person name="Ngan C.Y."/>
            <person name="Orejas M."/>
            <person name="Orosz E."/>
            <person name="Ouedraogo J.P."/>
            <person name="Overkamp K.M."/>
            <person name="Park H.-S."/>
            <person name="Perrone G."/>
            <person name="Piumi F."/>
            <person name="Punt P.J."/>
            <person name="Ram A.F."/>
            <person name="Ramon A."/>
            <person name="Rauscher S."/>
            <person name="Record E."/>
            <person name="Riano-Pachon D.M."/>
            <person name="Robert V."/>
            <person name="Roehrig J."/>
            <person name="Ruller R."/>
            <person name="Salamov A."/>
            <person name="Salih N.S."/>
            <person name="Samson R.A."/>
            <person name="Sandor E."/>
            <person name="Sanguinetti M."/>
            <person name="Schuetze T."/>
            <person name="Sepcic K."/>
            <person name="Shelest E."/>
            <person name="Sherlock G."/>
            <person name="Sophianopoulou V."/>
            <person name="Squina F.M."/>
            <person name="Sun H."/>
            <person name="Susca A."/>
            <person name="Todd R.B."/>
            <person name="Tsang A."/>
            <person name="Unkles S.E."/>
            <person name="van de Wiele N."/>
            <person name="van Rossen-Uffink D."/>
            <person name="Oliveira J.V."/>
            <person name="Vesth T.C."/>
            <person name="Visser J."/>
            <person name="Yu J.-H."/>
            <person name="Zhou M."/>
            <person name="Andersen M.R."/>
            <person name="Archer D.B."/>
            <person name="Baker S.E."/>
            <person name="Benoit I."/>
            <person name="Brakhage A.A."/>
            <person name="Braus G.H."/>
            <person name="Fischer R."/>
            <person name="Frisvad J.C."/>
            <person name="Goldman G.H."/>
            <person name="Houbraken J."/>
            <person name="Oakley B."/>
            <person name="Pocsi I."/>
            <person name="Scazzocchio C."/>
            <person name="Seiboth B."/>
            <person name="vanKuyk P.A."/>
            <person name="Wortman J."/>
            <person name="Dyer P.S."/>
            <person name="Grigoriev I.V."/>
        </authorList>
    </citation>
    <scope>NUCLEOTIDE SEQUENCE [LARGE SCALE GENOMIC DNA]</scope>
    <source>
        <strain evidence="3">CBS 106.47</strain>
    </source>
</reference>
<proteinExistence type="predicted"/>
<dbReference type="VEuPathDB" id="FungiDB:ASPFODRAFT_127339"/>
<dbReference type="Proteomes" id="UP000184063">
    <property type="component" value="Unassembled WGS sequence"/>
</dbReference>
<feature type="chain" id="PRO_5012115368" description="Secreted protein" evidence="1">
    <location>
        <begin position="29"/>
        <end position="136"/>
    </location>
</feature>
<feature type="non-terminal residue" evidence="2">
    <location>
        <position position="1"/>
    </location>
</feature>
<name>A0A1M3TR49_ASPLC</name>
<feature type="signal peptide" evidence="1">
    <location>
        <begin position="1"/>
        <end position="28"/>
    </location>
</feature>
<dbReference type="EMBL" id="KV878238">
    <property type="protein sequence ID" value="OJZ89064.1"/>
    <property type="molecule type" value="Genomic_DNA"/>
</dbReference>
<evidence type="ECO:0000256" key="1">
    <source>
        <dbReference type="SAM" id="SignalP"/>
    </source>
</evidence>
<accession>A0A1M3TR49</accession>
<protein>
    <recommendedName>
        <fullName evidence="4">Secreted protein</fullName>
    </recommendedName>
</protein>
<sequence>WLKTATWKSRLPMLMLASSCIGWRTVISCEVSFDCYVLQGVLLAPSLSIAGNAGPVQRRRQRESWMMLREALRFFLLITVLAVSSRSWTTILRNVDEAQRHHSEGTDLFGIDHVHARIAEVVVRVDCQRSDRDGES</sequence>
<dbReference type="AlphaFoldDB" id="A0A1M3TR49"/>
<gene>
    <name evidence="2" type="ORF">ASPFODRAFT_127339</name>
</gene>
<evidence type="ECO:0008006" key="4">
    <source>
        <dbReference type="Google" id="ProtNLM"/>
    </source>
</evidence>
<keyword evidence="1" id="KW-0732">Signal</keyword>
<evidence type="ECO:0000313" key="2">
    <source>
        <dbReference type="EMBL" id="OJZ89064.1"/>
    </source>
</evidence>
<evidence type="ECO:0000313" key="3">
    <source>
        <dbReference type="Proteomes" id="UP000184063"/>
    </source>
</evidence>
<organism evidence="2 3">
    <name type="scientific">Aspergillus luchuensis (strain CBS 106.47)</name>
    <dbReference type="NCBI Taxonomy" id="1137211"/>
    <lineage>
        <taxon>Eukaryota</taxon>
        <taxon>Fungi</taxon>
        <taxon>Dikarya</taxon>
        <taxon>Ascomycota</taxon>
        <taxon>Pezizomycotina</taxon>
        <taxon>Eurotiomycetes</taxon>
        <taxon>Eurotiomycetidae</taxon>
        <taxon>Eurotiales</taxon>
        <taxon>Aspergillaceae</taxon>
        <taxon>Aspergillus</taxon>
        <taxon>Aspergillus subgen. Circumdati</taxon>
    </lineage>
</organism>